<dbReference type="EMBL" id="MU266582">
    <property type="protein sequence ID" value="KAH7920414.1"/>
    <property type="molecule type" value="Genomic_DNA"/>
</dbReference>
<sequence length="515" mass="55581">MIISKPPGLLHAVWLFVVKLVHSFTSIFQSSASSPGLPSPAAATRTPKVVSLAGDLHEDTRRRSSLPRQSGAKNTKASASLLGRRATAGDSSRYPRFSKVYVPAKHAARDPELGCFGNAKSSASPAYHPWGSPPPKRSTSESRILVNKAYRNPQVRVHSGRVGVAQPEAPRTCTPPSAVALTPLFHIGDPISFRGPSPATPPCRRVGFAPLPIHRLPTIRRPDTPVLRTAGTDHRNMVLPVVVFPKPAYLSHQSPMTDIVSKRRGFPGHQIEISELLPCLPSPWSPVKVDIALPPNVWMTPEGTLSNRHFSCSLPERLAFSVIDPERTGDRTPVGSSQNSSQSFFDDASSTSSYSDIFDDENQADITGTTDPLEYQMPVKSELETPFVFTPLLDKPDNLSQAARSAVALRSRGGVDVGPLLVEQLSGLPPHATQRTTRDTNRLSTPCLSSMRDASALSLRSSVSSSSINSKPRPAWPSVLRSKPALLEDAVLLDLVSVNAGDIIDGGCEAGWRRI</sequence>
<dbReference type="Proteomes" id="UP000790709">
    <property type="component" value="Unassembled WGS sequence"/>
</dbReference>
<accession>A0ACB8B4D4</accession>
<name>A0ACB8B4D4_9AGAM</name>
<comment type="caution">
    <text evidence="1">The sequence shown here is derived from an EMBL/GenBank/DDBJ whole genome shotgun (WGS) entry which is preliminary data.</text>
</comment>
<proteinExistence type="predicted"/>
<keyword evidence="2" id="KW-1185">Reference proteome</keyword>
<reference evidence="1" key="1">
    <citation type="journal article" date="2021" name="New Phytol.">
        <title>Evolutionary innovations through gain and loss of genes in the ectomycorrhizal Boletales.</title>
        <authorList>
            <person name="Wu G."/>
            <person name="Miyauchi S."/>
            <person name="Morin E."/>
            <person name="Kuo A."/>
            <person name="Drula E."/>
            <person name="Varga T."/>
            <person name="Kohler A."/>
            <person name="Feng B."/>
            <person name="Cao Y."/>
            <person name="Lipzen A."/>
            <person name="Daum C."/>
            <person name="Hundley H."/>
            <person name="Pangilinan J."/>
            <person name="Johnson J."/>
            <person name="Barry K."/>
            <person name="LaButti K."/>
            <person name="Ng V."/>
            <person name="Ahrendt S."/>
            <person name="Min B."/>
            <person name="Choi I.G."/>
            <person name="Park H."/>
            <person name="Plett J.M."/>
            <person name="Magnuson J."/>
            <person name="Spatafora J.W."/>
            <person name="Nagy L.G."/>
            <person name="Henrissat B."/>
            <person name="Grigoriev I.V."/>
            <person name="Yang Z.L."/>
            <person name="Xu J."/>
            <person name="Martin F.M."/>
        </authorList>
    </citation>
    <scope>NUCLEOTIDE SEQUENCE</scope>
    <source>
        <strain evidence="1">KUC20120723A-06</strain>
    </source>
</reference>
<evidence type="ECO:0000313" key="2">
    <source>
        <dbReference type="Proteomes" id="UP000790709"/>
    </source>
</evidence>
<evidence type="ECO:0000313" key="1">
    <source>
        <dbReference type="EMBL" id="KAH7920414.1"/>
    </source>
</evidence>
<protein>
    <submittedName>
        <fullName evidence="1">Uncharacterized protein</fullName>
    </submittedName>
</protein>
<gene>
    <name evidence="1" type="ORF">BV22DRAFT_806136</name>
</gene>
<organism evidence="1 2">
    <name type="scientific">Leucogyrophana mollusca</name>
    <dbReference type="NCBI Taxonomy" id="85980"/>
    <lineage>
        <taxon>Eukaryota</taxon>
        <taxon>Fungi</taxon>
        <taxon>Dikarya</taxon>
        <taxon>Basidiomycota</taxon>
        <taxon>Agaricomycotina</taxon>
        <taxon>Agaricomycetes</taxon>
        <taxon>Agaricomycetidae</taxon>
        <taxon>Boletales</taxon>
        <taxon>Boletales incertae sedis</taxon>
        <taxon>Leucogyrophana</taxon>
    </lineage>
</organism>